<accession>A0ACA9RZG5</accession>
<protein>
    <submittedName>
        <fullName evidence="1">10269_t:CDS:1</fullName>
    </submittedName>
</protein>
<feature type="non-terminal residue" evidence="1">
    <location>
        <position position="70"/>
    </location>
</feature>
<organism evidence="1 2">
    <name type="scientific">Racocetra persica</name>
    <dbReference type="NCBI Taxonomy" id="160502"/>
    <lineage>
        <taxon>Eukaryota</taxon>
        <taxon>Fungi</taxon>
        <taxon>Fungi incertae sedis</taxon>
        <taxon>Mucoromycota</taxon>
        <taxon>Glomeromycotina</taxon>
        <taxon>Glomeromycetes</taxon>
        <taxon>Diversisporales</taxon>
        <taxon>Gigasporaceae</taxon>
        <taxon>Racocetra</taxon>
    </lineage>
</organism>
<sequence>MSFNSAQQSVCAENIRSNCRTRGYLPIENYGLIGNMRTAALCGTDGSIDFMCYPKFDSPSIFARLLDNQK</sequence>
<comment type="caution">
    <text evidence="1">The sequence shown here is derived from an EMBL/GenBank/DDBJ whole genome shotgun (WGS) entry which is preliminary data.</text>
</comment>
<reference evidence="1" key="1">
    <citation type="submission" date="2021-06" db="EMBL/GenBank/DDBJ databases">
        <authorList>
            <person name="Kallberg Y."/>
            <person name="Tangrot J."/>
            <person name="Rosling A."/>
        </authorList>
    </citation>
    <scope>NUCLEOTIDE SEQUENCE</scope>
    <source>
        <strain evidence="1">MA461A</strain>
    </source>
</reference>
<proteinExistence type="predicted"/>
<dbReference type="Proteomes" id="UP000789920">
    <property type="component" value="Unassembled WGS sequence"/>
</dbReference>
<dbReference type="EMBL" id="CAJVQC010080663">
    <property type="protein sequence ID" value="CAG8818176.1"/>
    <property type="molecule type" value="Genomic_DNA"/>
</dbReference>
<keyword evidence="2" id="KW-1185">Reference proteome</keyword>
<name>A0ACA9RZG5_9GLOM</name>
<evidence type="ECO:0000313" key="1">
    <source>
        <dbReference type="EMBL" id="CAG8818176.1"/>
    </source>
</evidence>
<gene>
    <name evidence="1" type="ORF">RPERSI_LOCUS24858</name>
</gene>
<evidence type="ECO:0000313" key="2">
    <source>
        <dbReference type="Proteomes" id="UP000789920"/>
    </source>
</evidence>